<sequence>MPQQGIQQWQDVHQRLVHCRSFQLIRNNHYETYEQGSLLTPSDAITLILNIIINTGIPVVAFSVNYRRGVGADYLVTERINANLQQSEFITAWSNLQELGLNFTMERTLIVDWAFQLIQHAKNLQKLQIDFDHGDETNSFINRLSYADCLSHLKELTLKATSVSSEHIRRFLRYHQNLRKLSLRAIVLENVFPFSDSYSMNPPHLKKLKFST</sequence>
<dbReference type="VEuPathDB" id="FungiDB:ASPGLDRAFT_1062616"/>
<dbReference type="Gene3D" id="3.80.10.10">
    <property type="entry name" value="Ribonuclease Inhibitor"/>
    <property type="match status" value="1"/>
</dbReference>
<evidence type="ECO:0000313" key="1">
    <source>
        <dbReference type="EMBL" id="OJJ79258.1"/>
    </source>
</evidence>
<dbReference type="AlphaFoldDB" id="A0A1L9V5S3"/>
<evidence type="ECO:0000313" key="2">
    <source>
        <dbReference type="Proteomes" id="UP000184300"/>
    </source>
</evidence>
<name>A0A1L9V5S3_ASPGL</name>
<keyword evidence="2" id="KW-1185">Reference proteome</keyword>
<gene>
    <name evidence="1" type="ORF">ASPGLDRAFT_1062616</name>
</gene>
<organism evidence="1 2">
    <name type="scientific">Aspergillus glaucus CBS 516.65</name>
    <dbReference type="NCBI Taxonomy" id="1160497"/>
    <lineage>
        <taxon>Eukaryota</taxon>
        <taxon>Fungi</taxon>
        <taxon>Dikarya</taxon>
        <taxon>Ascomycota</taxon>
        <taxon>Pezizomycotina</taxon>
        <taxon>Eurotiomycetes</taxon>
        <taxon>Eurotiomycetidae</taxon>
        <taxon>Eurotiales</taxon>
        <taxon>Aspergillaceae</taxon>
        <taxon>Aspergillus</taxon>
        <taxon>Aspergillus subgen. Aspergillus</taxon>
    </lineage>
</organism>
<proteinExistence type="predicted"/>
<dbReference type="EMBL" id="KV878920">
    <property type="protein sequence ID" value="OJJ79258.1"/>
    <property type="molecule type" value="Genomic_DNA"/>
</dbReference>
<dbReference type="GeneID" id="34455766"/>
<dbReference type="OrthoDB" id="4402051at2759"/>
<reference evidence="2" key="1">
    <citation type="journal article" date="2017" name="Genome Biol.">
        <title>Comparative genomics reveals high biological diversity and specific adaptations in the industrially and medically important fungal genus Aspergillus.</title>
        <authorList>
            <person name="de Vries R.P."/>
            <person name="Riley R."/>
            <person name="Wiebenga A."/>
            <person name="Aguilar-Osorio G."/>
            <person name="Amillis S."/>
            <person name="Uchima C.A."/>
            <person name="Anderluh G."/>
            <person name="Asadollahi M."/>
            <person name="Askin M."/>
            <person name="Barry K."/>
            <person name="Battaglia E."/>
            <person name="Bayram O."/>
            <person name="Benocci T."/>
            <person name="Braus-Stromeyer S.A."/>
            <person name="Caldana C."/>
            <person name="Canovas D."/>
            <person name="Cerqueira G.C."/>
            <person name="Chen F."/>
            <person name="Chen W."/>
            <person name="Choi C."/>
            <person name="Clum A."/>
            <person name="Dos Santos R.A."/>
            <person name="Damasio A.R."/>
            <person name="Diallinas G."/>
            <person name="Emri T."/>
            <person name="Fekete E."/>
            <person name="Flipphi M."/>
            <person name="Freyberg S."/>
            <person name="Gallo A."/>
            <person name="Gournas C."/>
            <person name="Habgood R."/>
            <person name="Hainaut M."/>
            <person name="Harispe M.L."/>
            <person name="Henrissat B."/>
            <person name="Hilden K.S."/>
            <person name="Hope R."/>
            <person name="Hossain A."/>
            <person name="Karabika E."/>
            <person name="Karaffa L."/>
            <person name="Karanyi Z."/>
            <person name="Krasevec N."/>
            <person name="Kuo A."/>
            <person name="Kusch H."/>
            <person name="LaButti K."/>
            <person name="Lagendijk E.L."/>
            <person name="Lapidus A."/>
            <person name="Levasseur A."/>
            <person name="Lindquist E."/>
            <person name="Lipzen A."/>
            <person name="Logrieco A.F."/>
            <person name="MacCabe A."/>
            <person name="Maekelae M.R."/>
            <person name="Malavazi I."/>
            <person name="Melin P."/>
            <person name="Meyer V."/>
            <person name="Mielnichuk N."/>
            <person name="Miskei M."/>
            <person name="Molnar A.P."/>
            <person name="Mule G."/>
            <person name="Ngan C.Y."/>
            <person name="Orejas M."/>
            <person name="Orosz E."/>
            <person name="Ouedraogo J.P."/>
            <person name="Overkamp K.M."/>
            <person name="Park H.-S."/>
            <person name="Perrone G."/>
            <person name="Piumi F."/>
            <person name="Punt P.J."/>
            <person name="Ram A.F."/>
            <person name="Ramon A."/>
            <person name="Rauscher S."/>
            <person name="Record E."/>
            <person name="Riano-Pachon D.M."/>
            <person name="Robert V."/>
            <person name="Roehrig J."/>
            <person name="Ruller R."/>
            <person name="Salamov A."/>
            <person name="Salih N.S."/>
            <person name="Samson R.A."/>
            <person name="Sandor E."/>
            <person name="Sanguinetti M."/>
            <person name="Schuetze T."/>
            <person name="Sepcic K."/>
            <person name="Shelest E."/>
            <person name="Sherlock G."/>
            <person name="Sophianopoulou V."/>
            <person name="Squina F.M."/>
            <person name="Sun H."/>
            <person name="Susca A."/>
            <person name="Todd R.B."/>
            <person name="Tsang A."/>
            <person name="Unkles S.E."/>
            <person name="van de Wiele N."/>
            <person name="van Rossen-Uffink D."/>
            <person name="Oliveira J.V."/>
            <person name="Vesth T.C."/>
            <person name="Visser J."/>
            <person name="Yu J.-H."/>
            <person name="Zhou M."/>
            <person name="Andersen M.R."/>
            <person name="Archer D.B."/>
            <person name="Baker S.E."/>
            <person name="Benoit I."/>
            <person name="Brakhage A.A."/>
            <person name="Braus G.H."/>
            <person name="Fischer R."/>
            <person name="Frisvad J.C."/>
            <person name="Goldman G.H."/>
            <person name="Houbraken J."/>
            <person name="Oakley B."/>
            <person name="Pocsi I."/>
            <person name="Scazzocchio C."/>
            <person name="Seiboth B."/>
            <person name="vanKuyk P.A."/>
            <person name="Wortman J."/>
            <person name="Dyer P.S."/>
            <person name="Grigoriev I.V."/>
        </authorList>
    </citation>
    <scope>NUCLEOTIDE SEQUENCE [LARGE SCALE GENOMIC DNA]</scope>
    <source>
        <strain evidence="2">CBS 516.65</strain>
    </source>
</reference>
<dbReference type="SUPFAM" id="SSF52047">
    <property type="entry name" value="RNI-like"/>
    <property type="match status" value="1"/>
</dbReference>
<dbReference type="InterPro" id="IPR032675">
    <property type="entry name" value="LRR_dom_sf"/>
</dbReference>
<accession>A0A1L9V5S3</accession>
<evidence type="ECO:0008006" key="3">
    <source>
        <dbReference type="Google" id="ProtNLM"/>
    </source>
</evidence>
<dbReference type="RefSeq" id="XP_022395956.1">
    <property type="nucleotide sequence ID" value="XM_022539505.1"/>
</dbReference>
<protein>
    <recommendedName>
        <fullName evidence="3">F-box domain-containing protein</fullName>
    </recommendedName>
</protein>
<dbReference type="Proteomes" id="UP000184300">
    <property type="component" value="Unassembled WGS sequence"/>
</dbReference>